<keyword evidence="3" id="KW-0926">Vacuole</keyword>
<dbReference type="InterPro" id="IPR000225">
    <property type="entry name" value="Armadillo"/>
</dbReference>
<feature type="compositionally biased region" description="Polar residues" evidence="8">
    <location>
        <begin position="70"/>
        <end position="79"/>
    </location>
</feature>
<evidence type="ECO:0000256" key="5">
    <source>
        <dbReference type="ARBA" id="ARBA00023136"/>
    </source>
</evidence>
<sequence length="905" mass="100140">MDILFPWRRQSLSSTSNNRHDRPHGASATSSASGSGPYHSLPHPDEAAGRYGQTGGGGYDPREYGGSMRESLTSRSVYSSVMGDGSSAEERGGVGQSGYFQPQDQLNMSDTERTQGSTVRFSDYDQHEEEPRSRRQRQSTLQSSMRSRNSAMSNDSYNQSYRNIDAGNDEYEAYASSRSFGEYAEEMTQSYRSAGLSDSFTNNKDLRSSYKSVDDERQYASLQKSFADRNQALLQQSSSSRLDVPPIEEEEEDLPPTPLRQLLDAINMSILPNTLRLSSLAQAVEFFDHRDRAMHDSELQEGAAYVLYHKLGLPLRLSKGIDLEESENSNPSPYPKNGPNHMLTYQQHLASSTQLHQQSEYDKEIAMICSCLEMVHRANPDAIAQTWDECGVEILPLLVSVLERPFQKIERAVWMALQEKANVPGSLERAAAVAVTRDMKLAVQKVTKVLAMYSLVPEAKRPMCQCEGMLRWLTRIIDTHNYNRVKPGAPVIGGTASTKSNLNLARPNDPKPEVAHQNENEKRMELASRATSGSGLYMTEAARFNTIATLTNLAALEDNRMQMLQEPGLLDNICRAVHNERSDVPKQCSALAIMNLSNGDPDHVPEMASNDMVLETLLKLIKEDNPETRRNAVVTIFNIACSDQNTVRLARYRDGTILEALTNLVGSDDPVRLHDEARANAAETIFNMSCSEIAETTDRMANHAGLLECLAVTLRSGDHTGLEVKMYCSATLRRMAELIRYPMIAQGALLSALVKASTWTSTDCIAEAFHAQASVPDNCVIMAHHHGLLNSLSRLALARGTSTEVDKVRDAAIAAIELMSRHDEARELLAHNEGIMMALTRASYGETGSLEGSMVRQSIASDFQGSDTGSYMDDSGRRGDEYDEDDASVQSRRIQVALKNLVSAM</sequence>
<feature type="region of interest" description="Disordered" evidence="8">
    <location>
        <begin position="236"/>
        <end position="255"/>
    </location>
</feature>
<keyword evidence="10" id="KW-1185">Reference proteome</keyword>
<evidence type="ECO:0000256" key="4">
    <source>
        <dbReference type="ARBA" id="ARBA00022737"/>
    </source>
</evidence>
<accession>A0ABD3PNL7</accession>
<feature type="compositionally biased region" description="Basic and acidic residues" evidence="8">
    <location>
        <begin position="508"/>
        <end position="521"/>
    </location>
</feature>
<dbReference type="InterPro" id="IPR045156">
    <property type="entry name" value="Vac8"/>
</dbReference>
<feature type="compositionally biased region" description="Low complexity" evidence="8">
    <location>
        <begin position="25"/>
        <end position="36"/>
    </location>
</feature>
<evidence type="ECO:0000256" key="6">
    <source>
        <dbReference type="ARBA" id="ARBA00023288"/>
    </source>
</evidence>
<comment type="similarity">
    <text evidence="2">Belongs to the beta-catenin family.</text>
</comment>
<dbReference type="PANTHER" id="PTHR47249">
    <property type="entry name" value="VACUOLAR PROTEIN 8"/>
    <property type="match status" value="1"/>
</dbReference>
<evidence type="ECO:0000256" key="8">
    <source>
        <dbReference type="SAM" id="MobiDB-lite"/>
    </source>
</evidence>
<evidence type="ECO:0000313" key="10">
    <source>
        <dbReference type="Proteomes" id="UP001530400"/>
    </source>
</evidence>
<dbReference type="Gene3D" id="1.25.10.10">
    <property type="entry name" value="Leucine-rich Repeat Variant"/>
    <property type="match status" value="1"/>
</dbReference>
<dbReference type="SUPFAM" id="SSF48371">
    <property type="entry name" value="ARM repeat"/>
    <property type="match status" value="1"/>
</dbReference>
<evidence type="ECO:0000256" key="1">
    <source>
        <dbReference type="ARBA" id="ARBA00004592"/>
    </source>
</evidence>
<dbReference type="PANTHER" id="PTHR47249:SF1">
    <property type="entry name" value="VACUOLAR PROTEIN 8"/>
    <property type="match status" value="1"/>
</dbReference>
<organism evidence="9 10">
    <name type="scientific">Cyclotella atomus</name>
    <dbReference type="NCBI Taxonomy" id="382360"/>
    <lineage>
        <taxon>Eukaryota</taxon>
        <taxon>Sar</taxon>
        <taxon>Stramenopiles</taxon>
        <taxon>Ochrophyta</taxon>
        <taxon>Bacillariophyta</taxon>
        <taxon>Coscinodiscophyceae</taxon>
        <taxon>Thalassiosirophycidae</taxon>
        <taxon>Stephanodiscales</taxon>
        <taxon>Stephanodiscaceae</taxon>
        <taxon>Cyclotella</taxon>
    </lineage>
</organism>
<feature type="compositionally biased region" description="Polar residues" evidence="8">
    <location>
        <begin position="98"/>
        <end position="120"/>
    </location>
</feature>
<proteinExistence type="inferred from homology"/>
<dbReference type="AlphaFoldDB" id="A0ABD3PNL7"/>
<feature type="region of interest" description="Disordered" evidence="8">
    <location>
        <begin position="500"/>
        <end position="521"/>
    </location>
</feature>
<protein>
    <recommendedName>
        <fullName evidence="7">Vacuolar protein 8</fullName>
    </recommendedName>
</protein>
<dbReference type="InterPro" id="IPR011989">
    <property type="entry name" value="ARM-like"/>
</dbReference>
<gene>
    <name evidence="9" type="ORF">ACHAWO_007575</name>
</gene>
<evidence type="ECO:0000313" key="9">
    <source>
        <dbReference type="EMBL" id="KAL3789319.1"/>
    </source>
</evidence>
<feature type="compositionally biased region" description="Basic and acidic residues" evidence="8">
    <location>
        <begin position="122"/>
        <end position="133"/>
    </location>
</feature>
<evidence type="ECO:0000256" key="3">
    <source>
        <dbReference type="ARBA" id="ARBA00022554"/>
    </source>
</evidence>
<evidence type="ECO:0000256" key="2">
    <source>
        <dbReference type="ARBA" id="ARBA00005462"/>
    </source>
</evidence>
<feature type="compositionally biased region" description="Low complexity" evidence="8">
    <location>
        <begin position="138"/>
        <end position="156"/>
    </location>
</feature>
<keyword evidence="6" id="KW-0449">Lipoprotein</keyword>
<evidence type="ECO:0000256" key="7">
    <source>
        <dbReference type="ARBA" id="ARBA00026209"/>
    </source>
</evidence>
<comment type="caution">
    <text evidence="9">The sequence shown here is derived from an EMBL/GenBank/DDBJ whole genome shotgun (WGS) entry which is preliminary data.</text>
</comment>
<keyword evidence="5" id="KW-0472">Membrane</keyword>
<dbReference type="GO" id="GO:0005774">
    <property type="term" value="C:vacuolar membrane"/>
    <property type="evidence" value="ECO:0007669"/>
    <property type="project" value="UniProtKB-SubCell"/>
</dbReference>
<feature type="region of interest" description="Disordered" evidence="8">
    <location>
        <begin position="1"/>
        <end position="163"/>
    </location>
</feature>
<reference evidence="9 10" key="1">
    <citation type="submission" date="2024-10" db="EMBL/GenBank/DDBJ databases">
        <title>Updated reference genomes for cyclostephanoid diatoms.</title>
        <authorList>
            <person name="Roberts W.R."/>
            <person name="Alverson A.J."/>
        </authorList>
    </citation>
    <scope>NUCLEOTIDE SEQUENCE [LARGE SCALE GENOMIC DNA]</scope>
    <source>
        <strain evidence="9 10">AJA010-31</strain>
    </source>
</reference>
<dbReference type="InterPro" id="IPR016024">
    <property type="entry name" value="ARM-type_fold"/>
</dbReference>
<keyword evidence="4" id="KW-0677">Repeat</keyword>
<feature type="region of interest" description="Disordered" evidence="8">
    <location>
        <begin position="863"/>
        <end position="889"/>
    </location>
</feature>
<dbReference type="SMART" id="SM00185">
    <property type="entry name" value="ARM"/>
    <property type="match status" value="3"/>
</dbReference>
<dbReference type="EMBL" id="JALLPJ020000527">
    <property type="protein sequence ID" value="KAL3789319.1"/>
    <property type="molecule type" value="Genomic_DNA"/>
</dbReference>
<dbReference type="Proteomes" id="UP001530400">
    <property type="component" value="Unassembled WGS sequence"/>
</dbReference>
<name>A0ABD3PNL7_9STRA</name>
<comment type="subcellular location">
    <subcellularLocation>
        <location evidence="1">Vacuole membrane</location>
        <topology evidence="1">Lipid-anchor</topology>
    </subcellularLocation>
</comment>